<evidence type="ECO:0000256" key="4">
    <source>
        <dbReference type="ARBA" id="ARBA00022692"/>
    </source>
</evidence>
<dbReference type="GO" id="GO:0043652">
    <property type="term" value="P:engulfment of apoptotic cell"/>
    <property type="evidence" value="ECO:0007669"/>
    <property type="project" value="TreeGrafter"/>
</dbReference>
<dbReference type="AlphaFoldDB" id="H6WAS0"/>
<name>H6WAS0_ANOST</name>
<dbReference type="VEuPathDB" id="VectorBase:ASTE003488"/>
<dbReference type="PANTHER" id="PTHR16024:SF27">
    <property type="entry name" value="XK-RELATED PROTEIN"/>
    <property type="match status" value="1"/>
</dbReference>
<feature type="transmembrane region" description="Helical" evidence="7">
    <location>
        <begin position="157"/>
        <end position="178"/>
    </location>
</feature>
<keyword evidence="4 7" id="KW-0812">Transmembrane</keyword>
<feature type="transmembrane region" description="Helical" evidence="7">
    <location>
        <begin position="614"/>
        <end position="634"/>
    </location>
</feature>
<dbReference type="PANTHER" id="PTHR16024">
    <property type="entry name" value="XK-RELATED PROTEIN"/>
    <property type="match status" value="1"/>
</dbReference>
<comment type="subcellular location">
    <subcellularLocation>
        <location evidence="1">Cell membrane</location>
        <topology evidence="1">Multi-pass membrane protein</topology>
    </subcellularLocation>
    <subcellularLocation>
        <location evidence="7">Membrane</location>
        <topology evidence="7">Multi-pass membrane protein</topology>
    </subcellularLocation>
</comment>
<evidence type="ECO:0000256" key="1">
    <source>
        <dbReference type="ARBA" id="ARBA00004651"/>
    </source>
</evidence>
<dbReference type="GO" id="GO:0005886">
    <property type="term" value="C:plasma membrane"/>
    <property type="evidence" value="ECO:0007669"/>
    <property type="project" value="UniProtKB-SubCell"/>
</dbReference>
<dbReference type="GO" id="GO:1902742">
    <property type="term" value="P:apoptotic process involved in development"/>
    <property type="evidence" value="ECO:0007669"/>
    <property type="project" value="TreeGrafter"/>
</dbReference>
<dbReference type="InterPro" id="IPR050895">
    <property type="entry name" value="XK-related_scramblase"/>
</dbReference>
<feature type="transmembrane region" description="Helical" evidence="7">
    <location>
        <begin position="283"/>
        <end position="304"/>
    </location>
</feature>
<evidence type="ECO:0000256" key="6">
    <source>
        <dbReference type="ARBA" id="ARBA00023136"/>
    </source>
</evidence>
<dbReference type="InterPro" id="IPR018629">
    <property type="entry name" value="XK-rel"/>
</dbReference>
<feature type="region of interest" description="Disordered" evidence="8">
    <location>
        <begin position="1"/>
        <end position="31"/>
    </location>
</feature>
<feature type="region of interest" description="Disordered" evidence="8">
    <location>
        <begin position="507"/>
        <end position="534"/>
    </location>
</feature>
<dbReference type="GO" id="GO:0070782">
    <property type="term" value="P:phosphatidylserine exposure on apoptotic cell surface"/>
    <property type="evidence" value="ECO:0007669"/>
    <property type="project" value="TreeGrafter"/>
</dbReference>
<feature type="transmembrane region" description="Helical" evidence="7">
    <location>
        <begin position="640"/>
        <end position="658"/>
    </location>
</feature>
<evidence type="ECO:0000256" key="2">
    <source>
        <dbReference type="ARBA" id="ARBA00008789"/>
    </source>
</evidence>
<gene>
    <name evidence="9" type="primary">AGAP002299</name>
</gene>
<dbReference type="EMBL" id="JQ042687">
    <property type="protein sequence ID" value="AEZ67838.1"/>
    <property type="molecule type" value="Genomic_DNA"/>
</dbReference>
<feature type="transmembrane region" description="Helical" evidence="7">
    <location>
        <begin position="670"/>
        <end position="690"/>
    </location>
</feature>
<keyword evidence="3" id="KW-1003">Cell membrane</keyword>
<dbReference type="VEuPathDB" id="VectorBase:ASTEI20_046087"/>
<keyword evidence="5 7" id="KW-1133">Transmembrane helix</keyword>
<keyword evidence="6 7" id="KW-0472">Membrane</keyword>
<evidence type="ECO:0000313" key="9">
    <source>
        <dbReference type="EMBL" id="AEZ67838.1"/>
    </source>
</evidence>
<feature type="transmembrane region" description="Helical" evidence="7">
    <location>
        <begin position="696"/>
        <end position="717"/>
    </location>
</feature>
<evidence type="ECO:0000256" key="5">
    <source>
        <dbReference type="ARBA" id="ARBA00022989"/>
    </source>
</evidence>
<evidence type="ECO:0000256" key="8">
    <source>
        <dbReference type="SAM" id="MobiDB-lite"/>
    </source>
</evidence>
<feature type="compositionally biased region" description="Basic and acidic residues" evidence="8">
    <location>
        <begin position="507"/>
        <end position="523"/>
    </location>
</feature>
<feature type="transmembrane region" description="Helical" evidence="7">
    <location>
        <begin position="226"/>
        <end position="246"/>
    </location>
</feature>
<evidence type="ECO:0000256" key="7">
    <source>
        <dbReference type="RuleBase" id="RU910716"/>
    </source>
</evidence>
<dbReference type="VEuPathDB" id="VectorBase:ASTEI00179"/>
<dbReference type="Pfam" id="PF09815">
    <property type="entry name" value="XK-related"/>
    <property type="match status" value="1"/>
</dbReference>
<accession>H6WAS0</accession>
<comment type="similarity">
    <text evidence="2 7">Belongs to the XK family.</text>
</comment>
<organism evidence="9">
    <name type="scientific">Anopheles stephensi</name>
    <name type="common">Indo-Pakistan malaria mosquito</name>
    <dbReference type="NCBI Taxonomy" id="30069"/>
    <lineage>
        <taxon>Eukaryota</taxon>
        <taxon>Metazoa</taxon>
        <taxon>Ecdysozoa</taxon>
        <taxon>Arthropoda</taxon>
        <taxon>Hexapoda</taxon>
        <taxon>Insecta</taxon>
        <taxon>Pterygota</taxon>
        <taxon>Neoptera</taxon>
        <taxon>Endopterygota</taxon>
        <taxon>Diptera</taxon>
        <taxon>Nematocera</taxon>
        <taxon>Culicoidea</taxon>
        <taxon>Culicidae</taxon>
        <taxon>Anophelinae</taxon>
        <taxon>Anopheles</taxon>
    </lineage>
</organism>
<reference evidence="9" key="1">
    <citation type="journal article" date="2012" name="PLoS Pathog.">
        <title>A New Chromosomal Phylogeny Supports the Repeated Origin of Vectorial Capacity in Malaria Mosquitoes of the Anopheles gambiae Complex.</title>
        <authorList>
            <person name="Kamali M."/>
            <person name="Xia A."/>
            <person name="Tu Z."/>
            <person name="Sharakhov I.V."/>
        </authorList>
    </citation>
    <scope>NUCLEOTIDE SEQUENCE</scope>
</reference>
<sequence>MWWPLPAGRGPNIDSFPTAGAAEPGGEPELARDLPNRIRRWTNLRNRICRTNLKRRLCGITREESGKRKHGKGSFLLGGEYTHHVSTQLLLPLLCTNPRKNSVCEAEREPLAPPHTVRRSPKNRVLTIVSTMDALDGVPRSVLGYPVKTRTQIVMTFLVPVIFELMVYIVLTTADILVTIEHFRNGNPAWGWFTLALIWLPSLVCFCSIVSTPERWPDQIGCDKCTAVFLFNNIAILVFFPLAALYRFNRRIFWSVEALFHDKNTYGRAQSVAKIMETSPCELYHFLQAFLQAAPQMMLQLYILLRDGTFRNYDTVTAQVISVVFSFLTMATIITSFQRFESQKIVGRCYPWSTPEQATTRRKELIRSTSTADSALASHPPSIAPEADPIVPSIMRNFYSRYGGEDGRASERHTYSAVPSSPRKTLNVSAVNFDRQQSKAHHDPFVNFTDDDKLHEINVFDTVDRAVDRNAKQSGRSVSFKLRDTIDELQEMDHYLRSTEDVRNITDDSDDEYLKPDEFDAVPKKPAPPTPEASPGMFHRVSVFRNMLLFNAESFIKEKVPRLPEGMFDHADPNETVSRKVAKPDQPDGDAISLPSRRQTIVGLEQDDMVGKTVLFVGWVMFLLMRMLSLSTFYVFFPLYFWMLVANHYMLMIACIVYEVRLHEKLERYFFYFFLAYMYIFSLLEFKIRFVHVRWWYVGYVGIVLMENVAMLVVWFNLGVFESWWFYFLHHTIIRWAIGWILHETPLQMVLMEHQFTHSPLPKSGGIWKEFSGTRHE</sequence>
<proteinExistence type="inferred from homology"/>
<feature type="transmembrane region" description="Helical" evidence="7">
    <location>
        <begin position="190"/>
        <end position="211"/>
    </location>
</feature>
<evidence type="ECO:0000256" key="3">
    <source>
        <dbReference type="ARBA" id="ARBA00022475"/>
    </source>
</evidence>
<feature type="transmembrane region" description="Helical" evidence="7">
    <location>
        <begin position="316"/>
        <end position="337"/>
    </location>
</feature>
<protein>
    <recommendedName>
        <fullName evidence="7">XK-related protein</fullName>
    </recommendedName>
</protein>